<dbReference type="PATRIC" id="fig|717959.3.peg.294"/>
<dbReference type="KEGG" id="ash:AL1_18420"/>
<dbReference type="PANTHER" id="PTHR45947:SF3">
    <property type="entry name" value="SULFOQUINOVOSYL TRANSFERASE SQD2"/>
    <property type="match status" value="1"/>
</dbReference>
<dbReference type="Gene3D" id="3.40.50.2000">
    <property type="entry name" value="Glycogen Phosphorylase B"/>
    <property type="match status" value="2"/>
</dbReference>
<dbReference type="PANTHER" id="PTHR45947">
    <property type="entry name" value="SULFOQUINOVOSYL TRANSFERASE SQD2"/>
    <property type="match status" value="1"/>
</dbReference>
<dbReference type="HOGENOM" id="CLU_102536_0_0_10"/>
<gene>
    <name evidence="2" type="ORF">AL1_18420</name>
</gene>
<reference evidence="2 3" key="2">
    <citation type="submission" date="2010-03" db="EMBL/GenBank/DDBJ databases">
        <authorList>
            <person name="Pajon A."/>
        </authorList>
    </citation>
    <scope>NUCLEOTIDE SEQUENCE [LARGE SCALE GENOMIC DNA]</scope>
    <source>
        <strain evidence="2 3">WAL 8301</strain>
    </source>
</reference>
<accession>D4IMP7</accession>
<name>D4IMP7_9BACT</name>
<keyword evidence="2" id="KW-0808">Transferase</keyword>
<dbReference type="CAZy" id="GT4">
    <property type="family name" value="Glycosyltransferase Family 4"/>
</dbReference>
<reference evidence="2 3" key="1">
    <citation type="submission" date="2010-03" db="EMBL/GenBank/DDBJ databases">
        <title>The genome sequence of Alistipes shahii WAL 8301.</title>
        <authorList>
            <consortium name="metaHIT consortium -- http://www.metahit.eu/"/>
            <person name="Pajon A."/>
            <person name="Turner K."/>
            <person name="Parkhill J."/>
        </authorList>
    </citation>
    <scope>NUCLEOTIDE SEQUENCE [LARGE SCALE GENOMIC DNA]</scope>
    <source>
        <strain evidence="2 3">WAL 8301</strain>
    </source>
</reference>
<dbReference type="InterPro" id="IPR001296">
    <property type="entry name" value="Glyco_trans_1"/>
</dbReference>
<evidence type="ECO:0000259" key="1">
    <source>
        <dbReference type="Pfam" id="PF00534"/>
    </source>
</evidence>
<dbReference type="STRING" id="717959.AL1_18420"/>
<evidence type="ECO:0000313" key="3">
    <source>
        <dbReference type="Proteomes" id="UP000008794"/>
    </source>
</evidence>
<sequence>MIFIGRSLIKLFATAKCALNEETACALYGRKCYERGETIIVQNAIDLEKFREPIICAELSDLQSDTTVICHIGRFQPMKNHEFILNFFNRYHDENKNSKLVLVGDGPLKDTIKAHAINLGIKNDVMFLGLRSDIPSILARTDLFIFPSIFEGLGGSVIEAQASGIPALISDSIPHNVDMGLELVHFLNLDAPLEAWIEQAKKMLSRPKKSFQDINNAFSSRNFTLANEIKQLTDIYENAHNNNNNI</sequence>
<proteinExistence type="predicted"/>
<protein>
    <submittedName>
        <fullName evidence="2">Glycosyltransferase</fullName>
    </submittedName>
</protein>
<feature type="domain" description="Glycosyl transferase family 1" evidence="1">
    <location>
        <begin position="63"/>
        <end position="179"/>
    </location>
</feature>
<dbReference type="GO" id="GO:0016757">
    <property type="term" value="F:glycosyltransferase activity"/>
    <property type="evidence" value="ECO:0007669"/>
    <property type="project" value="InterPro"/>
</dbReference>
<dbReference type="SUPFAM" id="SSF53756">
    <property type="entry name" value="UDP-Glycosyltransferase/glycogen phosphorylase"/>
    <property type="match status" value="1"/>
</dbReference>
<dbReference type="Proteomes" id="UP000008794">
    <property type="component" value="Chromosome"/>
</dbReference>
<dbReference type="AlphaFoldDB" id="D4IMP7"/>
<keyword evidence="3" id="KW-1185">Reference proteome</keyword>
<dbReference type="EMBL" id="FP929032">
    <property type="protein sequence ID" value="CBK64209.1"/>
    <property type="molecule type" value="Genomic_DNA"/>
</dbReference>
<organism evidence="2 3">
    <name type="scientific">Alistipes shahii WAL 8301</name>
    <dbReference type="NCBI Taxonomy" id="717959"/>
    <lineage>
        <taxon>Bacteria</taxon>
        <taxon>Pseudomonadati</taxon>
        <taxon>Bacteroidota</taxon>
        <taxon>Bacteroidia</taxon>
        <taxon>Bacteroidales</taxon>
        <taxon>Rikenellaceae</taxon>
        <taxon>Alistipes</taxon>
    </lineage>
</organism>
<dbReference type="Pfam" id="PF00534">
    <property type="entry name" value="Glycos_transf_1"/>
    <property type="match status" value="1"/>
</dbReference>
<evidence type="ECO:0000313" key="2">
    <source>
        <dbReference type="EMBL" id="CBK64209.1"/>
    </source>
</evidence>
<dbReference type="InterPro" id="IPR050194">
    <property type="entry name" value="Glycosyltransferase_grp1"/>
</dbReference>